<dbReference type="SUPFAM" id="SSF47473">
    <property type="entry name" value="EF-hand"/>
    <property type="match status" value="1"/>
</dbReference>
<feature type="compositionally biased region" description="Low complexity" evidence="1">
    <location>
        <begin position="848"/>
        <end position="860"/>
    </location>
</feature>
<evidence type="ECO:0000313" key="3">
    <source>
        <dbReference type="EMBL" id="OQS05216.1"/>
    </source>
</evidence>
<feature type="compositionally biased region" description="Low complexity" evidence="1">
    <location>
        <begin position="812"/>
        <end position="821"/>
    </location>
</feature>
<accession>A0A1W0A4J4</accession>
<evidence type="ECO:0000256" key="1">
    <source>
        <dbReference type="SAM" id="MobiDB-lite"/>
    </source>
</evidence>
<feature type="compositionally biased region" description="Pro residues" evidence="1">
    <location>
        <begin position="707"/>
        <end position="716"/>
    </location>
</feature>
<keyword evidence="4" id="KW-1185">Reference proteome</keyword>
<dbReference type="InterPro" id="IPR043140">
    <property type="entry name" value="Ribosomal_uS14_sf"/>
</dbReference>
<feature type="domain" description="EF-hand" evidence="2">
    <location>
        <begin position="359"/>
        <end position="394"/>
    </location>
</feature>
<evidence type="ECO:0000313" key="4">
    <source>
        <dbReference type="Proteomes" id="UP000243217"/>
    </source>
</evidence>
<protein>
    <recommendedName>
        <fullName evidence="2">EF-hand domain-containing protein</fullName>
    </recommendedName>
</protein>
<dbReference type="GO" id="GO:0005509">
    <property type="term" value="F:calcium ion binding"/>
    <property type="evidence" value="ECO:0007669"/>
    <property type="project" value="InterPro"/>
</dbReference>
<gene>
    <name evidence="3" type="ORF">THRCLA_02621</name>
</gene>
<dbReference type="Proteomes" id="UP000243217">
    <property type="component" value="Unassembled WGS sequence"/>
</dbReference>
<sequence length="875" mass="97662">MTNLHYTHPRTYGKDSRHCRTCATTRGLISKHTMEFETEYAVLRAARDKAWAIEKQLSIATTGFEREYVDWRTFDIPRDVAARISSLSSKLAKDPWTPLDIPHHKPSRKIIKPLRTVVPIQKPIPVVQTIEPKPVVALKRVVKPANEARATAVRKEIRDARKQKENERQKINHSIPVRKSTRPLQEMKKVKPPEIVSKITTAPTSVMPDIPSTPPKDNTSANIHDVATVDSTLANLHDVAESKGEVDFKTINSATLTAPTIENKEPASSLSEEPQLIPTINVEINQIAEKTWDAGSVDDIAQQVKAPINLERKRKPLHPSKTPIVSGIGKQILSENRTMPSAFFGFVNEASYGKAKNVPSVSLVRRLFNDLDANTDGYLDKLQVSVALHRLRINVDPQRISRFFEQAAQLNNSSLLLIDFRQFYAFVMAAIEHPDAHIQPPPKRKQKTEVKQPKIPEIEPAVFKEEDEPLYMEQTVSDYIVNRVLASVQKDVAPDIVASFDSEVLRTITRQLLAEQCQSRDNDELNPIGFDAYLERLNEPLNVELIEVEESKEDQVVALVKALVQSALHESQPRTPPKELLKPQERIVVDIATDTTDLPPLEEEAVLYEDKETQAIEEVIVDPEPQLTLNDLPGKTLLGKLLHTTQDQRNKVGVSRVVESSSLLESLRAMRTQRLQNSLPLENEDSKVSVIPQQETMDNKQPLIFEEPPPPAPPLSPRCQPELTSEPTPVAPKIYAPPIWRPKPASLGSLSRSSIASSKSSVPSSKTNELLSEGEIAEPNTYSDGEITGNSSRHIFYHLQTVKFHRKRQKAEMSPSSSMESGELVNQKQIFTNESSSESEDALDDVKSISSSSNSSFTGSIRAMSTGSIESGELS</sequence>
<proteinExistence type="predicted"/>
<evidence type="ECO:0000259" key="2">
    <source>
        <dbReference type="PROSITE" id="PS50222"/>
    </source>
</evidence>
<dbReference type="PROSITE" id="PS50222">
    <property type="entry name" value="EF_HAND_2"/>
    <property type="match status" value="1"/>
</dbReference>
<dbReference type="Gene3D" id="1.10.238.10">
    <property type="entry name" value="EF-hand"/>
    <property type="match status" value="1"/>
</dbReference>
<dbReference type="InterPro" id="IPR002048">
    <property type="entry name" value="EF_hand_dom"/>
</dbReference>
<name>A0A1W0A4J4_9STRA</name>
<dbReference type="Gene3D" id="4.10.830.10">
    <property type="entry name" value="30s Ribosomal Protein S14, Chain N"/>
    <property type="match status" value="1"/>
</dbReference>
<dbReference type="AlphaFoldDB" id="A0A1W0A4J4"/>
<organism evidence="3 4">
    <name type="scientific">Thraustotheca clavata</name>
    <dbReference type="NCBI Taxonomy" id="74557"/>
    <lineage>
        <taxon>Eukaryota</taxon>
        <taxon>Sar</taxon>
        <taxon>Stramenopiles</taxon>
        <taxon>Oomycota</taxon>
        <taxon>Saprolegniomycetes</taxon>
        <taxon>Saprolegniales</taxon>
        <taxon>Achlyaceae</taxon>
        <taxon>Thraustotheca</taxon>
    </lineage>
</organism>
<dbReference type="OrthoDB" id="168431at2759"/>
<dbReference type="InterPro" id="IPR011992">
    <property type="entry name" value="EF-hand-dom_pair"/>
</dbReference>
<feature type="compositionally biased region" description="Low complexity" evidence="1">
    <location>
        <begin position="746"/>
        <end position="765"/>
    </location>
</feature>
<feature type="region of interest" description="Disordered" evidence="1">
    <location>
        <begin position="807"/>
        <end position="875"/>
    </location>
</feature>
<feature type="region of interest" description="Disordered" evidence="1">
    <location>
        <begin position="706"/>
        <end position="787"/>
    </location>
</feature>
<feature type="compositionally biased region" description="Polar residues" evidence="1">
    <location>
        <begin position="863"/>
        <end position="875"/>
    </location>
</feature>
<reference evidence="3 4" key="1">
    <citation type="journal article" date="2014" name="Genome Biol. Evol.">
        <title>The secreted proteins of Achlya hypogyna and Thraustotheca clavata identify the ancestral oomycete secretome and reveal gene acquisitions by horizontal gene transfer.</title>
        <authorList>
            <person name="Misner I."/>
            <person name="Blouin N."/>
            <person name="Leonard G."/>
            <person name="Richards T.A."/>
            <person name="Lane C.E."/>
        </authorList>
    </citation>
    <scope>NUCLEOTIDE SEQUENCE [LARGE SCALE GENOMIC DNA]</scope>
    <source>
        <strain evidence="3 4">ATCC 34112</strain>
    </source>
</reference>
<comment type="caution">
    <text evidence="3">The sequence shown here is derived from an EMBL/GenBank/DDBJ whole genome shotgun (WGS) entry which is preliminary data.</text>
</comment>
<feature type="compositionally biased region" description="Polar residues" evidence="1">
    <location>
        <begin position="824"/>
        <end position="833"/>
    </location>
</feature>
<dbReference type="EMBL" id="JNBS01000484">
    <property type="protein sequence ID" value="OQS05216.1"/>
    <property type="molecule type" value="Genomic_DNA"/>
</dbReference>